<feature type="domain" description="Cytochrome c" evidence="7">
    <location>
        <begin position="90"/>
        <end position="176"/>
    </location>
</feature>
<evidence type="ECO:0000256" key="2">
    <source>
        <dbReference type="ARBA" id="ARBA00022617"/>
    </source>
</evidence>
<evidence type="ECO:0000256" key="6">
    <source>
        <dbReference type="PROSITE-ProRule" id="PRU00433"/>
    </source>
</evidence>
<accession>A0A917V2E1</accession>
<dbReference type="SUPFAM" id="SSF46626">
    <property type="entry name" value="Cytochrome c"/>
    <property type="match status" value="3"/>
</dbReference>
<keyword evidence="2 6" id="KW-0349">Heme</keyword>
<dbReference type="GO" id="GO:0009055">
    <property type="term" value="F:electron transfer activity"/>
    <property type="evidence" value="ECO:0007669"/>
    <property type="project" value="InterPro"/>
</dbReference>
<dbReference type="PANTHER" id="PTHR33751:SF9">
    <property type="entry name" value="CYTOCHROME C4"/>
    <property type="match status" value="1"/>
</dbReference>
<dbReference type="Pfam" id="PF00034">
    <property type="entry name" value="Cytochrom_C"/>
    <property type="match status" value="1"/>
</dbReference>
<keyword evidence="4" id="KW-0249">Electron transport</keyword>
<dbReference type="RefSeq" id="WP_188909156.1">
    <property type="nucleotide sequence ID" value="NZ_BMMF01000002.1"/>
</dbReference>
<comment type="caution">
    <text evidence="8">The sequence shown here is derived from an EMBL/GenBank/DDBJ whole genome shotgun (WGS) entry which is preliminary data.</text>
</comment>
<keyword evidence="3 6" id="KW-0479">Metal-binding</keyword>
<keyword evidence="9" id="KW-1185">Reference proteome</keyword>
<dbReference type="GO" id="GO:0046872">
    <property type="term" value="F:metal ion binding"/>
    <property type="evidence" value="ECO:0007669"/>
    <property type="project" value="UniProtKB-KW"/>
</dbReference>
<evidence type="ECO:0000256" key="4">
    <source>
        <dbReference type="ARBA" id="ARBA00022982"/>
    </source>
</evidence>
<protein>
    <submittedName>
        <fullName evidence="8">Cytochrome c</fullName>
    </submittedName>
</protein>
<dbReference type="Pfam" id="PF13442">
    <property type="entry name" value="Cytochrome_CBB3"/>
    <property type="match status" value="1"/>
</dbReference>
<evidence type="ECO:0000256" key="5">
    <source>
        <dbReference type="ARBA" id="ARBA00023004"/>
    </source>
</evidence>
<evidence type="ECO:0000256" key="1">
    <source>
        <dbReference type="ARBA" id="ARBA00022448"/>
    </source>
</evidence>
<dbReference type="InterPro" id="IPR050597">
    <property type="entry name" value="Cytochrome_c_Oxidase_Subunit"/>
</dbReference>
<dbReference type="EMBL" id="BMMF01000002">
    <property type="protein sequence ID" value="GGK21132.1"/>
    <property type="molecule type" value="Genomic_DNA"/>
</dbReference>
<feature type="domain" description="Cytochrome c" evidence="7">
    <location>
        <begin position="317"/>
        <end position="405"/>
    </location>
</feature>
<keyword evidence="1" id="KW-0813">Transport</keyword>
<proteinExistence type="predicted"/>
<evidence type="ECO:0000256" key="3">
    <source>
        <dbReference type="ARBA" id="ARBA00022723"/>
    </source>
</evidence>
<dbReference type="InterPro" id="IPR009056">
    <property type="entry name" value="Cyt_c-like_dom"/>
</dbReference>
<name>A0A917V2E1_9HYPH</name>
<dbReference type="GO" id="GO:0020037">
    <property type="term" value="F:heme binding"/>
    <property type="evidence" value="ECO:0007669"/>
    <property type="project" value="InterPro"/>
</dbReference>
<dbReference type="AlphaFoldDB" id="A0A917V2E1"/>
<reference evidence="8 9" key="1">
    <citation type="journal article" date="2014" name="Int. J. Syst. Evol. Microbiol.">
        <title>Complete genome sequence of Corynebacterium casei LMG S-19264T (=DSM 44701T), isolated from a smear-ripened cheese.</title>
        <authorList>
            <consortium name="US DOE Joint Genome Institute (JGI-PGF)"/>
            <person name="Walter F."/>
            <person name="Albersmeier A."/>
            <person name="Kalinowski J."/>
            <person name="Ruckert C."/>
        </authorList>
    </citation>
    <scope>NUCLEOTIDE SEQUENCE [LARGE SCALE GENOMIC DNA]</scope>
    <source>
        <strain evidence="8 9">CGMCC 1.9161</strain>
    </source>
</reference>
<dbReference type="InterPro" id="IPR036909">
    <property type="entry name" value="Cyt_c-like_dom_sf"/>
</dbReference>
<dbReference type="PANTHER" id="PTHR33751">
    <property type="entry name" value="CBB3-TYPE CYTOCHROME C OXIDASE SUBUNIT FIXP"/>
    <property type="match status" value="1"/>
</dbReference>
<evidence type="ECO:0000313" key="8">
    <source>
        <dbReference type="EMBL" id="GGK21132.1"/>
    </source>
</evidence>
<sequence>MKMRAYKLARRLSSKRLSWKRRLTTILAFLVIAALGGFLYAWAGLAPISARSGHWSVTAWFLHFAMRQGVETRAAVGVEKPADVDLADPVLALRGAPHFASGCAPCHGAPGEARSAIARAMTPRPPRLEERVPDWSDEELFWILQNGIKFSAMPAWPADHREDEVWAMVAFLRRLPGMTPEEWRAMAGLDAGRAAPEMEVSTGAAAGGGTRIRGLLDRVGEGAREQLVESCARCHGLDGLGRGEGGGGGEGAFPKLAGQKETYLYASLRAYAEDERQSGFMRPVAVALSDAEMRDLAAYYSALAPGDGAVEAVGSEEARALGAEIAARGVPARGIPACDSCHGPGTSAYYPFIAGQYEEYLSLQLEAWRAGDRGGTPFAHVMHMAAEDLTDPEIAALAAYYASLPAHGGRADEARARTSP</sequence>
<evidence type="ECO:0000313" key="9">
    <source>
        <dbReference type="Proteomes" id="UP000600449"/>
    </source>
</evidence>
<keyword evidence="5 6" id="KW-0408">Iron</keyword>
<gene>
    <name evidence="8" type="ORF">GCM10011322_04690</name>
</gene>
<feature type="domain" description="Cytochrome c" evidence="7">
    <location>
        <begin position="204"/>
        <end position="304"/>
    </location>
</feature>
<dbReference type="Proteomes" id="UP000600449">
    <property type="component" value="Unassembled WGS sequence"/>
</dbReference>
<organism evidence="8 9">
    <name type="scientific">Salinarimonas ramus</name>
    <dbReference type="NCBI Taxonomy" id="690164"/>
    <lineage>
        <taxon>Bacteria</taxon>
        <taxon>Pseudomonadati</taxon>
        <taxon>Pseudomonadota</taxon>
        <taxon>Alphaproteobacteria</taxon>
        <taxon>Hyphomicrobiales</taxon>
        <taxon>Salinarimonadaceae</taxon>
        <taxon>Salinarimonas</taxon>
    </lineage>
</organism>
<dbReference type="PROSITE" id="PS51007">
    <property type="entry name" value="CYTC"/>
    <property type="match status" value="3"/>
</dbReference>
<dbReference type="Gene3D" id="1.10.760.10">
    <property type="entry name" value="Cytochrome c-like domain"/>
    <property type="match status" value="3"/>
</dbReference>
<evidence type="ECO:0000259" key="7">
    <source>
        <dbReference type="PROSITE" id="PS51007"/>
    </source>
</evidence>